<dbReference type="Proteomes" id="UP001595867">
    <property type="component" value="Unassembled WGS sequence"/>
</dbReference>
<keyword evidence="2 7" id="KW-0813">Transport</keyword>
<dbReference type="Gene3D" id="1.10.3720.10">
    <property type="entry name" value="MetI-like"/>
    <property type="match status" value="1"/>
</dbReference>
<dbReference type="InterPro" id="IPR035906">
    <property type="entry name" value="MetI-like_sf"/>
</dbReference>
<dbReference type="EMBL" id="JBHSBL010000020">
    <property type="protein sequence ID" value="MFC4069499.1"/>
    <property type="molecule type" value="Genomic_DNA"/>
</dbReference>
<evidence type="ECO:0000313" key="10">
    <source>
        <dbReference type="Proteomes" id="UP001595867"/>
    </source>
</evidence>
<feature type="transmembrane region" description="Helical" evidence="7">
    <location>
        <begin position="232"/>
        <end position="256"/>
    </location>
</feature>
<evidence type="ECO:0000256" key="2">
    <source>
        <dbReference type="ARBA" id="ARBA00022448"/>
    </source>
</evidence>
<dbReference type="InterPro" id="IPR045621">
    <property type="entry name" value="BPD_transp_1_N"/>
</dbReference>
<comment type="similarity">
    <text evidence="7">Belongs to the binding-protein-dependent transport system permease family.</text>
</comment>
<dbReference type="RefSeq" id="WP_378070377.1">
    <property type="nucleotide sequence ID" value="NZ_JBHSBL010000020.1"/>
</dbReference>
<dbReference type="PANTHER" id="PTHR43163:SF6">
    <property type="entry name" value="DIPEPTIDE TRANSPORT SYSTEM PERMEASE PROTEIN DPPB-RELATED"/>
    <property type="match status" value="1"/>
</dbReference>
<feature type="transmembrane region" description="Helical" evidence="7">
    <location>
        <begin position="175"/>
        <end position="196"/>
    </location>
</feature>
<keyword evidence="10" id="KW-1185">Reference proteome</keyword>
<feature type="transmembrane region" description="Helical" evidence="7">
    <location>
        <begin position="104"/>
        <end position="123"/>
    </location>
</feature>
<name>A0ABV8IZU6_9ACTN</name>
<dbReference type="SUPFAM" id="SSF161098">
    <property type="entry name" value="MetI-like"/>
    <property type="match status" value="1"/>
</dbReference>
<evidence type="ECO:0000256" key="5">
    <source>
        <dbReference type="ARBA" id="ARBA00022989"/>
    </source>
</evidence>
<feature type="transmembrane region" description="Helical" evidence="7">
    <location>
        <begin position="276"/>
        <end position="299"/>
    </location>
</feature>
<keyword evidence="4 7" id="KW-0812">Transmembrane</keyword>
<dbReference type="PROSITE" id="PS50928">
    <property type="entry name" value="ABC_TM1"/>
    <property type="match status" value="1"/>
</dbReference>
<evidence type="ECO:0000256" key="3">
    <source>
        <dbReference type="ARBA" id="ARBA00022475"/>
    </source>
</evidence>
<evidence type="ECO:0000313" key="9">
    <source>
        <dbReference type="EMBL" id="MFC4069499.1"/>
    </source>
</evidence>
<dbReference type="InterPro" id="IPR000515">
    <property type="entry name" value="MetI-like"/>
</dbReference>
<dbReference type="CDD" id="cd06261">
    <property type="entry name" value="TM_PBP2"/>
    <property type="match status" value="1"/>
</dbReference>
<feature type="domain" description="ABC transmembrane type-1" evidence="8">
    <location>
        <begin position="98"/>
        <end position="299"/>
    </location>
</feature>
<evidence type="ECO:0000259" key="8">
    <source>
        <dbReference type="PROSITE" id="PS50928"/>
    </source>
</evidence>
<protein>
    <submittedName>
        <fullName evidence="9">ABC transporter permease</fullName>
    </submittedName>
</protein>
<evidence type="ECO:0000256" key="1">
    <source>
        <dbReference type="ARBA" id="ARBA00004651"/>
    </source>
</evidence>
<evidence type="ECO:0000256" key="6">
    <source>
        <dbReference type="ARBA" id="ARBA00023136"/>
    </source>
</evidence>
<feature type="transmembrane region" description="Helical" evidence="7">
    <location>
        <begin position="12"/>
        <end position="30"/>
    </location>
</feature>
<keyword evidence="6 7" id="KW-0472">Membrane</keyword>
<proteinExistence type="inferred from homology"/>
<keyword evidence="5 7" id="KW-1133">Transmembrane helix</keyword>
<evidence type="ECO:0000256" key="7">
    <source>
        <dbReference type="RuleBase" id="RU363032"/>
    </source>
</evidence>
<keyword evidence="3" id="KW-1003">Cell membrane</keyword>
<organism evidence="9 10">
    <name type="scientific">Actinoplanes subglobosus</name>
    <dbReference type="NCBI Taxonomy" id="1547892"/>
    <lineage>
        <taxon>Bacteria</taxon>
        <taxon>Bacillati</taxon>
        <taxon>Actinomycetota</taxon>
        <taxon>Actinomycetes</taxon>
        <taxon>Micromonosporales</taxon>
        <taxon>Micromonosporaceae</taxon>
        <taxon>Actinoplanes</taxon>
    </lineage>
</organism>
<reference evidence="10" key="1">
    <citation type="journal article" date="2019" name="Int. J. Syst. Evol. Microbiol.">
        <title>The Global Catalogue of Microorganisms (GCM) 10K type strain sequencing project: providing services to taxonomists for standard genome sequencing and annotation.</title>
        <authorList>
            <consortium name="The Broad Institute Genomics Platform"/>
            <consortium name="The Broad Institute Genome Sequencing Center for Infectious Disease"/>
            <person name="Wu L."/>
            <person name="Ma J."/>
        </authorList>
    </citation>
    <scope>NUCLEOTIDE SEQUENCE [LARGE SCALE GENOMIC DNA]</scope>
    <source>
        <strain evidence="10">TBRC 5832</strain>
    </source>
</reference>
<comment type="caution">
    <text evidence="9">The sequence shown here is derived from an EMBL/GenBank/DDBJ whole genome shotgun (WGS) entry which is preliminary data.</text>
</comment>
<gene>
    <name evidence="9" type="ORF">ACFO0C_31635</name>
</gene>
<accession>A0ABV8IZU6</accession>
<sequence length="312" mass="32594">MRPYLIRRLGQALLVLLAAYSLSFVLLSALPGDAISNRIASPDSGLTAESGAVLLRYYGLDQPLWEQYLRGIARAVQGDLGLSLHTAQPVQDLLADTLPSTLELTGLALVVGVLLAAAIALLINYGPSARLRGLFSGVPSLFASVPTFVVGILALQYLSFKAGLIPSVDDGSLTALLAPAVTLGLVIAAPLAQVFAASIRTVRAQPFVHVLHAKGAGEGFIFRRDVFRNSSLPVLTLLGLAFGELIAGSVVTESVFARDGVGNLVVGAVNTQDLPVVQGVVLLSTATYVIVNLAVDVAYPFIDPRVLMGATT</sequence>
<dbReference type="Pfam" id="PF00528">
    <property type="entry name" value="BPD_transp_1"/>
    <property type="match status" value="1"/>
</dbReference>
<dbReference type="PANTHER" id="PTHR43163">
    <property type="entry name" value="DIPEPTIDE TRANSPORT SYSTEM PERMEASE PROTEIN DPPB-RELATED"/>
    <property type="match status" value="1"/>
</dbReference>
<comment type="subcellular location">
    <subcellularLocation>
        <location evidence="1 7">Cell membrane</location>
        <topology evidence="1 7">Multi-pass membrane protein</topology>
    </subcellularLocation>
</comment>
<feature type="transmembrane region" description="Helical" evidence="7">
    <location>
        <begin position="135"/>
        <end position="155"/>
    </location>
</feature>
<dbReference type="Pfam" id="PF19300">
    <property type="entry name" value="BPD_transp_1_N"/>
    <property type="match status" value="1"/>
</dbReference>
<evidence type="ECO:0000256" key="4">
    <source>
        <dbReference type="ARBA" id="ARBA00022692"/>
    </source>
</evidence>